<comment type="caution">
    <text evidence="1">The sequence shown here is derived from an EMBL/GenBank/DDBJ whole genome shotgun (WGS) entry which is preliminary data.</text>
</comment>
<reference evidence="1 2" key="1">
    <citation type="submission" date="2020-06" db="EMBL/GenBank/DDBJ databases">
        <title>Actinomadura xiongansis sp. nov., isolated from soil of Baiyangdian.</title>
        <authorList>
            <person name="Zhang X."/>
        </authorList>
    </citation>
    <scope>NUCLEOTIDE SEQUENCE [LARGE SCALE GENOMIC DNA]</scope>
    <source>
        <strain evidence="1 2">HBUM206468</strain>
    </source>
</reference>
<keyword evidence="2" id="KW-1185">Reference proteome</keyword>
<gene>
    <name evidence="1" type="ORF">HKK74_07010</name>
</gene>
<protein>
    <submittedName>
        <fullName evidence="1">Uncharacterized protein</fullName>
    </submittedName>
</protein>
<dbReference type="Proteomes" id="UP000805614">
    <property type="component" value="Unassembled WGS sequence"/>
</dbReference>
<name>A0ABR7LKW9_9ACTN</name>
<accession>A0ABR7LKW9</accession>
<dbReference type="EMBL" id="JABVEC010000003">
    <property type="protein sequence ID" value="MBC6465239.1"/>
    <property type="molecule type" value="Genomic_DNA"/>
</dbReference>
<proteinExistence type="predicted"/>
<sequence length="157" mass="17178">MMARIRSGALPEGAHEAYPPAAVPDLVAEVAERFGLEPDPAVLYLQLLTLLRPTDRNVRTWNGWKPARHKAAVTALTGRGLVIEAKRARAGRGVFLPGGWVKADKPHLPLERWKAELYGLLLYADGTETGGLSWPGRPLPELYAAAWQRILDGDQPG</sequence>
<organism evidence="1 2">
    <name type="scientific">Actinomadura alba</name>
    <dbReference type="NCBI Taxonomy" id="406431"/>
    <lineage>
        <taxon>Bacteria</taxon>
        <taxon>Bacillati</taxon>
        <taxon>Actinomycetota</taxon>
        <taxon>Actinomycetes</taxon>
        <taxon>Streptosporangiales</taxon>
        <taxon>Thermomonosporaceae</taxon>
        <taxon>Actinomadura</taxon>
    </lineage>
</organism>
<evidence type="ECO:0000313" key="1">
    <source>
        <dbReference type="EMBL" id="MBC6465239.1"/>
    </source>
</evidence>
<evidence type="ECO:0000313" key="2">
    <source>
        <dbReference type="Proteomes" id="UP000805614"/>
    </source>
</evidence>
<dbReference type="RefSeq" id="WP_187242235.1">
    <property type="nucleotide sequence ID" value="NZ_BAAAOK010000014.1"/>
</dbReference>